<comment type="caution">
    <text evidence="4">The sequence shown here is derived from an EMBL/GenBank/DDBJ whole genome shotgun (WGS) entry which is preliminary data.</text>
</comment>
<organism evidence="4 5">
    <name type="scientific">Candidatus Enterocola intestinipullorum</name>
    <dbReference type="NCBI Taxonomy" id="2840783"/>
    <lineage>
        <taxon>Bacteria</taxon>
        <taxon>Pseudomonadati</taxon>
        <taxon>Bacteroidota</taxon>
        <taxon>Bacteroidia</taxon>
        <taxon>Bacteroidales</taxon>
        <taxon>Candidatus Enterocola</taxon>
    </lineage>
</organism>
<keyword evidence="2" id="KW-0560">Oxidoreductase</keyword>
<evidence type="ECO:0000313" key="4">
    <source>
        <dbReference type="EMBL" id="MBO8446886.1"/>
    </source>
</evidence>
<evidence type="ECO:0000256" key="2">
    <source>
        <dbReference type="ARBA" id="ARBA00023002"/>
    </source>
</evidence>
<dbReference type="Proteomes" id="UP000823637">
    <property type="component" value="Unassembled WGS sequence"/>
</dbReference>
<evidence type="ECO:0000256" key="3">
    <source>
        <dbReference type="RuleBase" id="RU000363"/>
    </source>
</evidence>
<accession>A0A9D9EEZ5</accession>
<protein>
    <submittedName>
        <fullName evidence="4">SDR family oxidoreductase</fullName>
    </submittedName>
</protein>
<comment type="similarity">
    <text evidence="1 3">Belongs to the short-chain dehydrogenases/reductases (SDR) family.</text>
</comment>
<dbReference type="PRINTS" id="PR00080">
    <property type="entry name" value="SDRFAMILY"/>
</dbReference>
<dbReference type="SUPFAM" id="SSF51735">
    <property type="entry name" value="NAD(P)-binding Rossmann-fold domains"/>
    <property type="match status" value="1"/>
</dbReference>
<dbReference type="InterPro" id="IPR036291">
    <property type="entry name" value="NAD(P)-bd_dom_sf"/>
</dbReference>
<evidence type="ECO:0000256" key="1">
    <source>
        <dbReference type="ARBA" id="ARBA00006484"/>
    </source>
</evidence>
<dbReference type="AlphaFoldDB" id="A0A9D9EEZ5"/>
<proteinExistence type="inferred from homology"/>
<evidence type="ECO:0000313" key="5">
    <source>
        <dbReference type="Proteomes" id="UP000823637"/>
    </source>
</evidence>
<reference evidence="4" key="1">
    <citation type="submission" date="2020-10" db="EMBL/GenBank/DDBJ databases">
        <authorList>
            <person name="Gilroy R."/>
        </authorList>
    </citation>
    <scope>NUCLEOTIDE SEQUENCE</scope>
    <source>
        <strain evidence="4">D3-1215</strain>
    </source>
</reference>
<dbReference type="Gene3D" id="3.40.50.720">
    <property type="entry name" value="NAD(P)-binding Rossmann-like Domain"/>
    <property type="match status" value="1"/>
</dbReference>
<reference evidence="4" key="2">
    <citation type="journal article" date="2021" name="PeerJ">
        <title>Extensive microbial diversity within the chicken gut microbiome revealed by metagenomics and culture.</title>
        <authorList>
            <person name="Gilroy R."/>
            <person name="Ravi A."/>
            <person name="Getino M."/>
            <person name="Pursley I."/>
            <person name="Horton D.L."/>
            <person name="Alikhan N.F."/>
            <person name="Baker D."/>
            <person name="Gharbi K."/>
            <person name="Hall N."/>
            <person name="Watson M."/>
            <person name="Adriaenssens E.M."/>
            <person name="Foster-Nyarko E."/>
            <person name="Jarju S."/>
            <person name="Secka A."/>
            <person name="Antonio M."/>
            <person name="Oren A."/>
            <person name="Chaudhuri R.R."/>
            <person name="La Ragione R."/>
            <person name="Hildebrand F."/>
            <person name="Pallen M.J."/>
        </authorList>
    </citation>
    <scope>NUCLEOTIDE SEQUENCE</scope>
    <source>
        <strain evidence="4">D3-1215</strain>
    </source>
</reference>
<dbReference type="PANTHER" id="PTHR44169:SF6">
    <property type="entry name" value="NADPH-DEPENDENT 1-ACYLDIHYDROXYACETONE PHOSPHATE REDUCTASE"/>
    <property type="match status" value="1"/>
</dbReference>
<dbReference type="GO" id="GO:0016491">
    <property type="term" value="F:oxidoreductase activity"/>
    <property type="evidence" value="ECO:0007669"/>
    <property type="project" value="UniProtKB-KW"/>
</dbReference>
<dbReference type="CDD" id="cd05374">
    <property type="entry name" value="17beta-HSD-like_SDR_c"/>
    <property type="match status" value="1"/>
</dbReference>
<dbReference type="PRINTS" id="PR00081">
    <property type="entry name" value="GDHRDH"/>
</dbReference>
<dbReference type="PANTHER" id="PTHR44169">
    <property type="entry name" value="NADPH-DEPENDENT 1-ACYLDIHYDROXYACETONE PHOSPHATE REDUCTASE"/>
    <property type="match status" value="1"/>
</dbReference>
<dbReference type="InterPro" id="IPR002347">
    <property type="entry name" value="SDR_fam"/>
</dbReference>
<sequence>MKKKQIVLLTGGSSGIGLAAAVLLMKKGHKVYSASRHECDYMQDKKSGGEIIGISCDVSDELSVKSAVGVILEKEHRIDTLICNAGNGIAGALEECSDQECRQQFEVNFWGLMNCVRTCIPSMREQGCGKVIAVSSIAGIVPIPYQGLYSASKAAVLMAIQTLAMETKQFGIRCSCVLPGDTRTNFTSSRVYSVQSQSGSSPYKDAMAKALSKMEKDEQNGMSPEFIAKSIVAQVEARKPELIVVPGYSYKAVNVAAKLVPSSLKLLILRKMY</sequence>
<name>A0A9D9EEZ5_9BACT</name>
<dbReference type="EMBL" id="JADIMR010000055">
    <property type="protein sequence ID" value="MBO8446886.1"/>
    <property type="molecule type" value="Genomic_DNA"/>
</dbReference>
<gene>
    <name evidence="4" type="ORF">IAC32_03975</name>
</gene>
<dbReference type="Pfam" id="PF00106">
    <property type="entry name" value="adh_short"/>
    <property type="match status" value="1"/>
</dbReference>